<dbReference type="SUPFAM" id="SSF49695">
    <property type="entry name" value="gamma-Crystallin-like"/>
    <property type="match status" value="1"/>
</dbReference>
<protein>
    <recommendedName>
        <fullName evidence="4">Beta/gamma crystallin 'Greek key' domain-containing protein</fullName>
    </recommendedName>
</protein>
<name>E2PZF7_STRCL</name>
<reference evidence="2 3" key="1">
    <citation type="journal article" date="2010" name="Genome Biol. Evol.">
        <title>The sequence of a 1.8-mb bacterial linear plasmid reveals a rich evolutionary reservoir of secondary metabolic pathways.</title>
        <authorList>
            <person name="Medema M.H."/>
            <person name="Trefzer A."/>
            <person name="Kovalchuk A."/>
            <person name="van den Berg M."/>
            <person name="Mueller U."/>
            <person name="Heijne W."/>
            <person name="Wu L."/>
            <person name="Alam M.T."/>
            <person name="Ronning C.M."/>
            <person name="Nierman W.C."/>
            <person name="Bovenberg R.A.L."/>
            <person name="Breitling R."/>
            <person name="Takano E."/>
        </authorList>
    </citation>
    <scope>NUCLEOTIDE SEQUENCE [LARGE SCALE GENOMIC DNA]</scope>
    <source>
        <strain evidence="3">ATCC 27064 / DSM 738 / JCM 4710 / NBRC 13307 / NCIMB 12785 / NRRL 3585 / VKM Ac-602</strain>
    </source>
</reference>
<dbReference type="STRING" id="1901.BB341_02305"/>
<evidence type="ECO:0000313" key="2">
    <source>
        <dbReference type="EMBL" id="EFG10418.1"/>
    </source>
</evidence>
<sequence>MARSLARGPGGEPGPVRARGGGCPGTHPASGLTHRRPDMLQRIGSAVLTAAATGMSLVLCAAGTADAAPTSQRVGIGMLRLAIAYEHASFQGASIDLYASDCYFMRSQHDLPPEWNDRISSIKVLQSCSMIAFEHGQSKGASARFSFLNVGIGGWNDRISSYAFVR</sequence>
<gene>
    <name evidence="2" type="ORF">SCLAV_5351</name>
</gene>
<accession>E2PZF7</accession>
<dbReference type="Proteomes" id="UP000002357">
    <property type="component" value="Chromosome"/>
</dbReference>
<evidence type="ECO:0008006" key="4">
    <source>
        <dbReference type="Google" id="ProtNLM"/>
    </source>
</evidence>
<feature type="region of interest" description="Disordered" evidence="1">
    <location>
        <begin position="1"/>
        <end position="34"/>
    </location>
</feature>
<dbReference type="EMBL" id="CM000913">
    <property type="protein sequence ID" value="EFG10418.1"/>
    <property type="molecule type" value="Genomic_DNA"/>
</dbReference>
<evidence type="ECO:0000256" key="1">
    <source>
        <dbReference type="SAM" id="MobiDB-lite"/>
    </source>
</evidence>
<dbReference type="Gene3D" id="2.60.20.10">
    <property type="entry name" value="Crystallins"/>
    <property type="match status" value="1"/>
</dbReference>
<dbReference type="InterPro" id="IPR011024">
    <property type="entry name" value="G_crystallin-like"/>
</dbReference>
<feature type="compositionally biased region" description="Gly residues" evidence="1">
    <location>
        <begin position="8"/>
        <end position="24"/>
    </location>
</feature>
<keyword evidence="3" id="KW-1185">Reference proteome</keyword>
<dbReference type="AlphaFoldDB" id="E2PZF7"/>
<proteinExistence type="predicted"/>
<dbReference type="eggNOG" id="ENOG502ZQ6P">
    <property type="taxonomic scope" value="Bacteria"/>
</dbReference>
<evidence type="ECO:0000313" key="3">
    <source>
        <dbReference type="Proteomes" id="UP000002357"/>
    </source>
</evidence>
<organism evidence="2 3">
    <name type="scientific">Streptomyces clavuligerus</name>
    <dbReference type="NCBI Taxonomy" id="1901"/>
    <lineage>
        <taxon>Bacteria</taxon>
        <taxon>Bacillati</taxon>
        <taxon>Actinomycetota</taxon>
        <taxon>Actinomycetes</taxon>
        <taxon>Kitasatosporales</taxon>
        <taxon>Streptomycetaceae</taxon>
        <taxon>Streptomyces</taxon>
    </lineage>
</organism>